<dbReference type="EMBL" id="JAGDFM010000531">
    <property type="protein sequence ID" value="KAG7377399.1"/>
    <property type="molecule type" value="Genomic_DNA"/>
</dbReference>
<dbReference type="GO" id="GO:0003677">
    <property type="term" value="F:DNA binding"/>
    <property type="evidence" value="ECO:0007669"/>
    <property type="project" value="UniProtKB-KW"/>
</dbReference>
<evidence type="ECO:0000256" key="5">
    <source>
        <dbReference type="SAM" id="MobiDB-lite"/>
    </source>
</evidence>
<evidence type="ECO:0000259" key="6">
    <source>
        <dbReference type="PROSITE" id="PS51519"/>
    </source>
</evidence>
<feature type="region of interest" description="Disordered" evidence="5">
    <location>
        <begin position="1"/>
        <end position="39"/>
    </location>
</feature>
<dbReference type="OrthoDB" id="6270329at2759"/>
<organism evidence="7 8">
    <name type="scientific">Phytophthora pseudosyringae</name>
    <dbReference type="NCBI Taxonomy" id="221518"/>
    <lineage>
        <taxon>Eukaryota</taxon>
        <taxon>Sar</taxon>
        <taxon>Stramenopiles</taxon>
        <taxon>Oomycota</taxon>
        <taxon>Peronosporomycetes</taxon>
        <taxon>Peronosporales</taxon>
        <taxon>Peronosporaceae</taxon>
        <taxon>Phytophthora</taxon>
    </lineage>
</organism>
<dbReference type="AlphaFoldDB" id="A0A8T1VBB7"/>
<dbReference type="Pfam" id="PF02042">
    <property type="entry name" value="RWP-RK"/>
    <property type="match status" value="1"/>
</dbReference>
<accession>A0A8T1VBB7</accession>
<keyword evidence="2" id="KW-0238">DNA-binding</keyword>
<sequence>MTAACHRSIVTRTSPPMQPKVKTAKPSRKVLAAGPDDKKARKSRRVYNFDYNFLSQFFHMPQRQAAQLLDVAVITIKRCCKREGFKWPYRANKYKCRNKPVRSVKGRAFHELPLDCMKAEVHATAPVPVPVPQQAASECDTDTESVDVDDEEQVKKNFCEIVFMLNRSAPPCERLVQV</sequence>
<evidence type="ECO:0000256" key="1">
    <source>
        <dbReference type="ARBA" id="ARBA00023015"/>
    </source>
</evidence>
<evidence type="ECO:0000313" key="8">
    <source>
        <dbReference type="Proteomes" id="UP000694044"/>
    </source>
</evidence>
<name>A0A8T1VBB7_9STRA</name>
<evidence type="ECO:0000256" key="2">
    <source>
        <dbReference type="ARBA" id="ARBA00023125"/>
    </source>
</evidence>
<dbReference type="InterPro" id="IPR003035">
    <property type="entry name" value="RWP-RK_dom"/>
</dbReference>
<keyword evidence="3" id="KW-0804">Transcription</keyword>
<evidence type="ECO:0000313" key="7">
    <source>
        <dbReference type="EMBL" id="KAG7377399.1"/>
    </source>
</evidence>
<keyword evidence="8" id="KW-1185">Reference proteome</keyword>
<keyword evidence="4" id="KW-0539">Nucleus</keyword>
<reference evidence="7" key="1">
    <citation type="submission" date="2021-02" db="EMBL/GenBank/DDBJ databases">
        <authorList>
            <person name="Palmer J.M."/>
        </authorList>
    </citation>
    <scope>NUCLEOTIDE SEQUENCE</scope>
    <source>
        <strain evidence="7">SCRP734</strain>
    </source>
</reference>
<evidence type="ECO:0000256" key="4">
    <source>
        <dbReference type="ARBA" id="ARBA00023242"/>
    </source>
</evidence>
<feature type="domain" description="RWP-RK" evidence="6">
    <location>
        <begin position="32"/>
        <end position="118"/>
    </location>
</feature>
<dbReference type="PROSITE" id="PS51519">
    <property type="entry name" value="RWP_RK"/>
    <property type="match status" value="1"/>
</dbReference>
<evidence type="ECO:0000256" key="3">
    <source>
        <dbReference type="ARBA" id="ARBA00023163"/>
    </source>
</evidence>
<dbReference type="Proteomes" id="UP000694044">
    <property type="component" value="Unassembled WGS sequence"/>
</dbReference>
<proteinExistence type="predicted"/>
<protein>
    <recommendedName>
        <fullName evidence="6">RWP-RK domain-containing protein</fullName>
    </recommendedName>
</protein>
<gene>
    <name evidence="7" type="ORF">PHYPSEUDO_011735</name>
</gene>
<comment type="caution">
    <text evidence="7">The sequence shown here is derived from an EMBL/GenBank/DDBJ whole genome shotgun (WGS) entry which is preliminary data.</text>
</comment>
<keyword evidence="1" id="KW-0805">Transcription regulation</keyword>